<dbReference type="Gene3D" id="3.40.50.300">
    <property type="entry name" value="P-loop containing nucleotide triphosphate hydrolases"/>
    <property type="match status" value="1"/>
</dbReference>
<evidence type="ECO:0000313" key="1">
    <source>
        <dbReference type="EMBL" id="CAF1038423.1"/>
    </source>
</evidence>
<dbReference type="InterPro" id="IPR051055">
    <property type="entry name" value="PIF1_helicase"/>
</dbReference>
<dbReference type="Proteomes" id="UP000681722">
    <property type="component" value="Unassembled WGS sequence"/>
</dbReference>
<dbReference type="OrthoDB" id="2986975at2759"/>
<dbReference type="InterPro" id="IPR027417">
    <property type="entry name" value="P-loop_NTPase"/>
</dbReference>
<protein>
    <recommendedName>
        <fullName evidence="4">DNA helicase</fullName>
    </recommendedName>
</protein>
<evidence type="ECO:0000313" key="2">
    <source>
        <dbReference type="EMBL" id="CAF3808832.1"/>
    </source>
</evidence>
<gene>
    <name evidence="1" type="ORF">GPM918_LOCUS15649</name>
    <name evidence="2" type="ORF">SRO942_LOCUS15649</name>
</gene>
<dbReference type="EMBL" id="CAJOBC010003967">
    <property type="protein sequence ID" value="CAF3808832.1"/>
    <property type="molecule type" value="Genomic_DNA"/>
</dbReference>
<proteinExistence type="predicted"/>
<comment type="caution">
    <text evidence="1">The sequence shown here is derived from an EMBL/GenBank/DDBJ whole genome shotgun (WGS) entry which is preliminary data.</text>
</comment>
<name>A0A814JKR3_9BILA</name>
<dbReference type="Proteomes" id="UP000663829">
    <property type="component" value="Unassembled WGS sequence"/>
</dbReference>
<reference evidence="1" key="1">
    <citation type="submission" date="2021-02" db="EMBL/GenBank/DDBJ databases">
        <authorList>
            <person name="Nowell W R."/>
        </authorList>
    </citation>
    <scope>NUCLEOTIDE SEQUENCE</scope>
</reference>
<keyword evidence="3" id="KW-1185">Reference proteome</keyword>
<dbReference type="EMBL" id="CAJNOQ010003967">
    <property type="protein sequence ID" value="CAF1038423.1"/>
    <property type="molecule type" value="Genomic_DNA"/>
</dbReference>
<accession>A0A814JKR3</accession>
<dbReference type="AlphaFoldDB" id="A0A814JKR3"/>
<evidence type="ECO:0000313" key="3">
    <source>
        <dbReference type="Proteomes" id="UP000663829"/>
    </source>
</evidence>
<sequence>MPSLYRVDDKQEQLLMCVPGPGGTGKSQVIKALTKYFEVTNRQHFLRKLAPTSIAESEIDGLTIHSFLGPISYAKKKKTVRPGDAKVTRNWHHVQYIFIDEMSMVGLHLLSQIHKLLCIAKSKSNKPLYRDVLAEENNTGTTSKQKTELDTQYEVGRALWLQLNTVVQSIRQMRIDDPAFLEAQNRLQAPVLVFRNDLRTELNNLAVISTAREIGVVPVVCIAHDTFNADSVVNEKLRKFILRLPDNKTKGLCGYLFLVIVYEDELDNETSTAATTDDFPPDTMFVRKPLYALVEIQKSNISSKLDTLPQKLVPIALVEETFEVECKELLSEDERRKRMKKTKLKVTRKQFPFVPAYSITTYKSQGQTLPKIIVDLVFPPGSRPQVAAAYVPVSRVKKLDNLIFLRPFPISALRVRPNPDLLKELDRLDQLDKITKRRFKSRV</sequence>
<dbReference type="SUPFAM" id="SSF52540">
    <property type="entry name" value="P-loop containing nucleoside triphosphate hydrolases"/>
    <property type="match status" value="2"/>
</dbReference>
<dbReference type="CDD" id="cd18809">
    <property type="entry name" value="SF1_C_RecD"/>
    <property type="match status" value="1"/>
</dbReference>
<dbReference type="PANTHER" id="PTHR47642">
    <property type="entry name" value="ATP-DEPENDENT DNA HELICASE"/>
    <property type="match status" value="1"/>
</dbReference>
<organism evidence="1 3">
    <name type="scientific">Didymodactylos carnosus</name>
    <dbReference type="NCBI Taxonomy" id="1234261"/>
    <lineage>
        <taxon>Eukaryota</taxon>
        <taxon>Metazoa</taxon>
        <taxon>Spiralia</taxon>
        <taxon>Gnathifera</taxon>
        <taxon>Rotifera</taxon>
        <taxon>Eurotatoria</taxon>
        <taxon>Bdelloidea</taxon>
        <taxon>Philodinida</taxon>
        <taxon>Philodinidae</taxon>
        <taxon>Didymodactylos</taxon>
    </lineage>
</organism>
<evidence type="ECO:0008006" key="4">
    <source>
        <dbReference type="Google" id="ProtNLM"/>
    </source>
</evidence>
<dbReference type="Pfam" id="PF13604">
    <property type="entry name" value="AAA_30"/>
    <property type="match status" value="1"/>
</dbReference>
<dbReference type="PANTHER" id="PTHR47642:SF5">
    <property type="entry name" value="ATP-DEPENDENT DNA HELICASE"/>
    <property type="match status" value="1"/>
</dbReference>